<dbReference type="EMBL" id="JARXHW010000008">
    <property type="protein sequence ID" value="MDQ8206914.1"/>
    <property type="molecule type" value="Genomic_DNA"/>
</dbReference>
<reference evidence="1 2" key="1">
    <citation type="submission" date="2023-04" db="EMBL/GenBank/DDBJ databases">
        <title>A novel bacteria isolated from coastal sediment.</title>
        <authorList>
            <person name="Liu X.-J."/>
            <person name="Du Z.-J."/>
        </authorList>
    </citation>
    <scope>NUCLEOTIDE SEQUENCE [LARGE SCALE GENOMIC DNA]</scope>
    <source>
        <strain evidence="1 2">SDUM461003</strain>
    </source>
</reference>
<sequence>MSEIPELNRTGPIEWRLALPDWGRLDTVWERRLPFALWHVGEQALLFHWLDAAVDQGSEKVVLYISDRPSDVRKAVEKATLWPIEIEIVTVPSIQGLDWDDCINHLPRTPALTTEPEAGWGLIKYWHQLEQDWLTTFTEETKSYGIYAAIGRSCEIASDAKLNPPFWLGNHVSIGPGSVIGPGAVVEDGCIVAGMSRLERAHLAAHTYLGPETDLVDSIIHRNNLLNMRHGAYVRGLEGFVASSLQSSGGKPHQQKHASIRDRLRALRLLWRWRNHSKAEGHFQGVDGKQWPCLNSRSIEDRGPWLGLVMKGKLALFGITPREASTLDELPEEWQSILRKAPLGAFSYADVMGAHEPGDMDEALHCVYHATTDEALCRQLFDNWLMDILGN</sequence>
<dbReference type="InterPro" id="IPR011004">
    <property type="entry name" value="Trimer_LpxA-like_sf"/>
</dbReference>
<organism evidence="1 2">
    <name type="scientific">Thalassobacterium maritimum</name>
    <dbReference type="NCBI Taxonomy" id="3041265"/>
    <lineage>
        <taxon>Bacteria</taxon>
        <taxon>Pseudomonadati</taxon>
        <taxon>Verrucomicrobiota</taxon>
        <taxon>Opitutia</taxon>
        <taxon>Puniceicoccales</taxon>
        <taxon>Coraliomargaritaceae</taxon>
        <taxon>Thalassobacterium</taxon>
    </lineage>
</organism>
<comment type="caution">
    <text evidence="1">The sequence shown here is derived from an EMBL/GenBank/DDBJ whole genome shotgun (WGS) entry which is preliminary data.</text>
</comment>
<evidence type="ECO:0000313" key="2">
    <source>
        <dbReference type="Proteomes" id="UP001225316"/>
    </source>
</evidence>
<gene>
    <name evidence="1" type="ORF">QEH52_05300</name>
</gene>
<keyword evidence="2" id="KW-1185">Reference proteome</keyword>
<dbReference type="Gene3D" id="2.160.10.10">
    <property type="entry name" value="Hexapeptide repeat proteins"/>
    <property type="match status" value="1"/>
</dbReference>
<dbReference type="RefSeq" id="WP_308949052.1">
    <property type="nucleotide sequence ID" value="NZ_JARXHW010000008.1"/>
</dbReference>
<accession>A0ABU1ARY0</accession>
<evidence type="ECO:0000313" key="1">
    <source>
        <dbReference type="EMBL" id="MDQ8206914.1"/>
    </source>
</evidence>
<dbReference type="SUPFAM" id="SSF51161">
    <property type="entry name" value="Trimeric LpxA-like enzymes"/>
    <property type="match status" value="1"/>
</dbReference>
<dbReference type="Proteomes" id="UP001225316">
    <property type="component" value="Unassembled WGS sequence"/>
</dbReference>
<proteinExistence type="predicted"/>
<name>A0ABU1ARY0_9BACT</name>
<protein>
    <submittedName>
        <fullName evidence="1">Uncharacterized protein</fullName>
    </submittedName>
</protein>